<organism evidence="1 2">
    <name type="scientific">Clostridium sulfidigenes</name>
    <dbReference type="NCBI Taxonomy" id="318464"/>
    <lineage>
        <taxon>Bacteria</taxon>
        <taxon>Bacillati</taxon>
        <taxon>Bacillota</taxon>
        <taxon>Clostridia</taxon>
        <taxon>Eubacteriales</taxon>
        <taxon>Clostridiaceae</taxon>
        <taxon>Clostridium</taxon>
    </lineage>
</organism>
<evidence type="ECO:0000313" key="2">
    <source>
        <dbReference type="Proteomes" id="UP000768462"/>
    </source>
</evidence>
<dbReference type="Proteomes" id="UP000768462">
    <property type="component" value="Unassembled WGS sequence"/>
</dbReference>
<evidence type="ECO:0000313" key="1">
    <source>
        <dbReference type="EMBL" id="MBE6061472.1"/>
    </source>
</evidence>
<gene>
    <name evidence="1" type="ORF">E7215_15100</name>
</gene>
<accession>A0A927W6H8</accession>
<protein>
    <submittedName>
        <fullName evidence="1">TIGR02677 family protein</fullName>
    </submittedName>
</protein>
<sequence>MKIDRTITRQIEEAKYLATENTWRYRTIIRTIYKKYEQMKYSIYKEDIFEALKSYEDFQNYTIEQLKSDLDQLVNWRNLNATADTTKVNTIEEFKNREFRYDLSPVTVEIERMLIALEHMSIENTSSLESSLVEKFRGLIEKLPVIIGDEEKGVYEWFKELNLSFQQLNRNYQDYISKFYSSKNDELMKTTEFLVYKEGFIKYLREFIRNLQLNSTPIRDVFAEVDEILINNLINKLFTYEKKIQSVGLQLNEEEYKELNKGRITSMMEWFVTFKGREPLVDQLINNTNEIIRRITRYAAAIADKKANNANRKEEYKKIARFFKESNNIHEANEISSLVLGTFNVMKVIGNENRDTESINSSIYDEAPREFVIRPKIRTYREKIVKNPIKNKEEKKKEKLAKVLERRLGEQKVIYTYIKDKSIDFGILPIIPAKDRALLLRLLTKGISKKRQWHRGDMGLDYRVELQGLDNVIVKCEDGEFSMPHYKIIFKEDK</sequence>
<proteinExistence type="predicted"/>
<dbReference type="NCBIfam" id="TIGR02677">
    <property type="entry name" value="TIGR02677 family protein"/>
    <property type="match status" value="1"/>
</dbReference>
<reference evidence="1" key="1">
    <citation type="submission" date="2019-04" db="EMBL/GenBank/DDBJ databases">
        <title>Evolution of Biomass-Degrading Anaerobic Consortia Revealed by Metagenomics.</title>
        <authorList>
            <person name="Peng X."/>
        </authorList>
    </citation>
    <scope>NUCLEOTIDE SEQUENCE</scope>
    <source>
        <strain evidence="1">SIG254</strain>
    </source>
</reference>
<name>A0A927W6H8_9CLOT</name>
<dbReference type="EMBL" id="SVCM01000174">
    <property type="protein sequence ID" value="MBE6061472.1"/>
    <property type="molecule type" value="Genomic_DNA"/>
</dbReference>
<dbReference type="Pfam" id="PF09660">
    <property type="entry name" value="DUF2397"/>
    <property type="match status" value="1"/>
</dbReference>
<comment type="caution">
    <text evidence="1">The sequence shown here is derived from an EMBL/GenBank/DDBJ whole genome shotgun (WGS) entry which is preliminary data.</text>
</comment>
<dbReference type="AlphaFoldDB" id="A0A927W6H8"/>
<dbReference type="InterPro" id="IPR013493">
    <property type="entry name" value="CHP02677"/>
</dbReference>